<proteinExistence type="inferred from homology"/>
<protein>
    <recommendedName>
        <fullName evidence="2 5">Aminoglycoside N(3)-acetyltransferase</fullName>
        <ecNumber evidence="5">2.3.1.-</ecNumber>
    </recommendedName>
</protein>
<accession>A0ABQ6A044</accession>
<keyword evidence="7" id="KW-1185">Reference proteome</keyword>
<dbReference type="InterPro" id="IPR028345">
    <property type="entry name" value="Antibiotic_NAT-like"/>
</dbReference>
<dbReference type="EMBL" id="BSOR01000064">
    <property type="protein sequence ID" value="GLR65027.1"/>
    <property type="molecule type" value="Genomic_DNA"/>
</dbReference>
<comment type="catalytic activity">
    <reaction evidence="5">
        <text>a 2-deoxystreptamine antibiotic + acetyl-CoA = an N(3)-acetyl-2-deoxystreptamine antibiotic + CoA + H(+)</text>
        <dbReference type="Rhea" id="RHEA:12665"/>
        <dbReference type="ChEBI" id="CHEBI:15378"/>
        <dbReference type="ChEBI" id="CHEBI:57287"/>
        <dbReference type="ChEBI" id="CHEBI:57288"/>
        <dbReference type="ChEBI" id="CHEBI:57921"/>
        <dbReference type="ChEBI" id="CHEBI:77452"/>
        <dbReference type="EC" id="2.3.1.81"/>
    </reaction>
</comment>
<dbReference type="RefSeq" id="WP_027851983.1">
    <property type="nucleotide sequence ID" value="NZ_BSOR01000064.1"/>
</dbReference>
<dbReference type="Proteomes" id="UP001156682">
    <property type="component" value="Unassembled WGS sequence"/>
</dbReference>
<keyword evidence="3 5" id="KW-0808">Transferase</keyword>
<name>A0ABQ6A044_9GAMM</name>
<reference evidence="7" key="1">
    <citation type="journal article" date="2019" name="Int. J. Syst. Evol. Microbiol.">
        <title>The Global Catalogue of Microorganisms (GCM) 10K type strain sequencing project: providing services to taxonomists for standard genome sequencing and annotation.</title>
        <authorList>
            <consortium name="The Broad Institute Genomics Platform"/>
            <consortium name="The Broad Institute Genome Sequencing Center for Infectious Disease"/>
            <person name="Wu L."/>
            <person name="Ma J."/>
        </authorList>
    </citation>
    <scope>NUCLEOTIDE SEQUENCE [LARGE SCALE GENOMIC DNA]</scope>
    <source>
        <strain evidence="7">NBRC 100033</strain>
    </source>
</reference>
<keyword evidence="5" id="KW-0046">Antibiotic resistance</keyword>
<evidence type="ECO:0000256" key="4">
    <source>
        <dbReference type="ARBA" id="ARBA00023315"/>
    </source>
</evidence>
<dbReference type="EC" id="2.3.1.-" evidence="5"/>
<organism evidence="6 7">
    <name type="scientific">Marinospirillum insulare</name>
    <dbReference type="NCBI Taxonomy" id="217169"/>
    <lineage>
        <taxon>Bacteria</taxon>
        <taxon>Pseudomonadati</taxon>
        <taxon>Pseudomonadota</taxon>
        <taxon>Gammaproteobacteria</taxon>
        <taxon>Oceanospirillales</taxon>
        <taxon>Oceanospirillaceae</taxon>
        <taxon>Marinospirillum</taxon>
    </lineage>
</organism>
<gene>
    <name evidence="6" type="ORF">GCM10007878_24660</name>
</gene>
<evidence type="ECO:0000256" key="1">
    <source>
        <dbReference type="ARBA" id="ARBA00006383"/>
    </source>
</evidence>
<dbReference type="InterPro" id="IPR003679">
    <property type="entry name" value="Amioglycoside_AcTrfase"/>
</dbReference>
<evidence type="ECO:0000313" key="7">
    <source>
        <dbReference type="Proteomes" id="UP001156682"/>
    </source>
</evidence>
<evidence type="ECO:0000256" key="2">
    <source>
        <dbReference type="ARBA" id="ARBA00012882"/>
    </source>
</evidence>
<sequence>MRVESRHYKKIPDILAGRITTYLHNKNHTSNNKTTPSKVQINTIQAFLDRVGIKNGDVLFVHSSWENLNSGLITAPDLIKTLINQVGEAGTLAMPAIPNTPQINGAIFNVKRTPSAAGMLTEVFRRYPNVKRSINLNHSVCALGEKAEYLTKDHHLSETSWDTNSPYYRLGEFENAWIVGLGVGHRLQVATSLHCVESALWKESPYFKKLFRNQVCYEFKDSQGEIGQHCYKQRTGQIYTPKIAKYFSKDELIEETIDGLEVYAIKAKTLIERTVALGKEGKTMYVWPIPWPWLFNKK</sequence>
<dbReference type="SUPFAM" id="SSF110710">
    <property type="entry name" value="TTHA0583/YokD-like"/>
    <property type="match status" value="1"/>
</dbReference>
<keyword evidence="4 5" id="KW-0012">Acyltransferase</keyword>
<evidence type="ECO:0000256" key="5">
    <source>
        <dbReference type="RuleBase" id="RU365031"/>
    </source>
</evidence>
<dbReference type="PANTHER" id="PTHR11104:SF0">
    <property type="entry name" value="SPBETA PROPHAGE-DERIVED AMINOGLYCOSIDE N(3')-ACETYLTRANSFERASE-LIKE PROTEIN YOKD"/>
    <property type="match status" value="1"/>
</dbReference>
<dbReference type="Pfam" id="PF02522">
    <property type="entry name" value="Antibiotic_NAT"/>
    <property type="match status" value="1"/>
</dbReference>
<evidence type="ECO:0000313" key="6">
    <source>
        <dbReference type="EMBL" id="GLR65027.1"/>
    </source>
</evidence>
<comment type="similarity">
    <text evidence="1 5">Belongs to the antibiotic N-acetyltransferase family.</text>
</comment>
<dbReference type="PANTHER" id="PTHR11104">
    <property type="entry name" value="AMINOGLYCOSIDE N3-ACETYLTRANSFERASE"/>
    <property type="match status" value="1"/>
</dbReference>
<comment type="caution">
    <text evidence="6">The sequence shown here is derived from an EMBL/GenBank/DDBJ whole genome shotgun (WGS) entry which is preliminary data.</text>
</comment>
<evidence type="ECO:0000256" key="3">
    <source>
        <dbReference type="ARBA" id="ARBA00022679"/>
    </source>
</evidence>